<feature type="transmembrane region" description="Helical" evidence="5">
    <location>
        <begin position="136"/>
        <end position="154"/>
    </location>
</feature>
<dbReference type="AlphaFoldDB" id="V5LX35"/>
<feature type="domain" description="Transposase IS4-like" evidence="6">
    <location>
        <begin position="6"/>
        <end position="149"/>
    </location>
</feature>
<dbReference type="InterPro" id="IPR012337">
    <property type="entry name" value="RNaseH-like_sf"/>
</dbReference>
<feature type="transmembrane region" description="Helical" evidence="5">
    <location>
        <begin position="202"/>
        <end position="223"/>
    </location>
</feature>
<dbReference type="InterPro" id="IPR047952">
    <property type="entry name" value="Transpos_IS4"/>
</dbReference>
<keyword evidence="2" id="KW-0815">Transposition</keyword>
<proteinExistence type="inferred from homology"/>
<evidence type="ECO:0000256" key="1">
    <source>
        <dbReference type="ARBA" id="ARBA00010075"/>
    </source>
</evidence>
<dbReference type="Proteomes" id="UP000015500">
    <property type="component" value="Chromosome"/>
</dbReference>
<dbReference type="SUPFAM" id="SSF53098">
    <property type="entry name" value="Ribonuclease H-like"/>
    <property type="match status" value="1"/>
</dbReference>
<keyword evidence="3" id="KW-0238">DNA-binding</keyword>
<dbReference type="NCBIfam" id="NF033592">
    <property type="entry name" value="transpos_IS4_1"/>
    <property type="match status" value="1"/>
</dbReference>
<keyword evidence="5" id="KW-0812">Transmembrane</keyword>
<comment type="similarity">
    <text evidence="1">Belongs to the transposase 11 family.</text>
</comment>
<dbReference type="InterPro" id="IPR002559">
    <property type="entry name" value="Transposase_11"/>
</dbReference>
<evidence type="ECO:0000256" key="4">
    <source>
        <dbReference type="ARBA" id="ARBA00023172"/>
    </source>
</evidence>
<protein>
    <submittedName>
        <fullName evidence="7">Transposase</fullName>
    </submittedName>
</protein>
<dbReference type="EMBL" id="CP006254">
    <property type="protein sequence ID" value="AHA58165.1"/>
    <property type="molecule type" value="Genomic_DNA"/>
</dbReference>
<keyword evidence="5" id="KW-1133">Transmembrane helix</keyword>
<evidence type="ECO:0000256" key="2">
    <source>
        <dbReference type="ARBA" id="ARBA00022578"/>
    </source>
</evidence>
<dbReference type="GO" id="GO:0004803">
    <property type="term" value="F:transposase activity"/>
    <property type="evidence" value="ECO:0007669"/>
    <property type="project" value="InterPro"/>
</dbReference>
<dbReference type="PANTHER" id="PTHR33258:SF1">
    <property type="entry name" value="TRANSPOSASE INSL FOR INSERTION SEQUENCE ELEMENT IS186A-RELATED"/>
    <property type="match status" value="1"/>
</dbReference>
<dbReference type="KEGG" id="gjf:M493_16767"/>
<dbReference type="Pfam" id="PF01609">
    <property type="entry name" value="DDE_Tnp_1"/>
    <property type="match status" value="1"/>
</dbReference>
<keyword evidence="8" id="KW-1185">Reference proteome</keyword>
<gene>
    <name evidence="7" type="ORF">M493_16767</name>
</gene>
<keyword evidence="4" id="KW-0233">DNA recombination</keyword>
<dbReference type="GO" id="GO:0003677">
    <property type="term" value="F:DNA binding"/>
    <property type="evidence" value="ECO:0007669"/>
    <property type="project" value="UniProtKB-KW"/>
</dbReference>
<evidence type="ECO:0000313" key="8">
    <source>
        <dbReference type="Proteomes" id="UP000015500"/>
    </source>
</evidence>
<dbReference type="HOGENOM" id="CLU_1253795_0_0_9"/>
<reference evidence="7 8" key="1">
    <citation type="journal article" date="2014" name="Genome Announc.">
        <title>Complete Genome Sequence of the Thermophilic Polychlorinated Biphenyl Degrader Geobacillus sp. Strain JF8 (NBRC 109937).</title>
        <authorList>
            <person name="Shintani M."/>
            <person name="Ohtsubo Y."/>
            <person name="Fukuda K."/>
            <person name="Hosoyama A."/>
            <person name="Ohji S."/>
            <person name="Yamazoe A."/>
            <person name="Fujita N."/>
            <person name="Nagata Y."/>
            <person name="Tsuda M."/>
            <person name="Hatta T."/>
            <person name="Kimbara K."/>
        </authorList>
    </citation>
    <scope>NUCLEOTIDE SEQUENCE [LARGE SCALE GENOMIC DNA]</scope>
    <source>
        <strain evidence="7 8">JF8</strain>
    </source>
</reference>
<dbReference type="GO" id="GO:0006313">
    <property type="term" value="P:DNA transposition"/>
    <property type="evidence" value="ECO:0007669"/>
    <property type="project" value="InterPro"/>
</dbReference>
<dbReference type="STRING" id="1921421.M493_16767"/>
<evidence type="ECO:0000256" key="3">
    <source>
        <dbReference type="ARBA" id="ARBA00023125"/>
    </source>
</evidence>
<organism evidence="7 8">
    <name type="scientific">Geobacillus genomosp. 3</name>
    <dbReference type="NCBI Taxonomy" id="1921421"/>
    <lineage>
        <taxon>Bacteria</taxon>
        <taxon>Bacillati</taxon>
        <taxon>Bacillota</taxon>
        <taxon>Bacilli</taxon>
        <taxon>Bacillales</taxon>
        <taxon>Anoxybacillaceae</taxon>
        <taxon>Geobacillus</taxon>
    </lineage>
</organism>
<sequence length="226" mass="26876">MTNAQQVLVEDRAYFKIERLDRFVEQHQLFVIRMKDNIELHQKKSLKRLSSTSSSVQADFTCQLGTKQCRSTKRHRVVIFRDANGRDIRVVTNLFHASEETIADMYQQRWTVEVFFRWVKQYLNVPTLFGTTENAVYNQLFAAFIAYVLLRWLYDQTKKQTNVSLSFISFVRRFFSGQLPLDWKSGMAAALFEYAQIYGRRMYNFGQSTLLIFENFILTIYIYPWC</sequence>
<evidence type="ECO:0000313" key="7">
    <source>
        <dbReference type="EMBL" id="AHA58165.1"/>
    </source>
</evidence>
<evidence type="ECO:0000256" key="5">
    <source>
        <dbReference type="SAM" id="Phobius"/>
    </source>
</evidence>
<keyword evidence="5" id="KW-0472">Membrane</keyword>
<accession>V5LX35</accession>
<evidence type="ECO:0000259" key="6">
    <source>
        <dbReference type="Pfam" id="PF01609"/>
    </source>
</evidence>
<name>V5LX35_GEOG3</name>
<dbReference type="PANTHER" id="PTHR33258">
    <property type="entry name" value="TRANSPOSASE INSL FOR INSERTION SEQUENCE ELEMENT IS186A-RELATED"/>
    <property type="match status" value="1"/>
</dbReference>